<evidence type="ECO:0000313" key="3">
    <source>
        <dbReference type="Proteomes" id="UP000007460"/>
    </source>
</evidence>
<keyword evidence="2" id="KW-0648">Protein biosynthesis</keyword>
<dbReference type="AlphaFoldDB" id="D5BPG0"/>
<keyword evidence="2" id="KW-0396">Initiation factor</keyword>
<dbReference type="KEGG" id="apb:SAR116_0199"/>
<evidence type="ECO:0000256" key="1">
    <source>
        <dbReference type="SAM" id="MobiDB-lite"/>
    </source>
</evidence>
<name>D5BPG0_PUNMI</name>
<dbReference type="Proteomes" id="UP000007460">
    <property type="component" value="Chromosome"/>
</dbReference>
<feature type="region of interest" description="Disordered" evidence="1">
    <location>
        <begin position="86"/>
        <end position="105"/>
    </location>
</feature>
<gene>
    <name evidence="2" type="ordered locus">SAR116_0199</name>
</gene>
<dbReference type="GO" id="GO:0003743">
    <property type="term" value="F:translation initiation factor activity"/>
    <property type="evidence" value="ECO:0007669"/>
    <property type="project" value="UniProtKB-KW"/>
</dbReference>
<dbReference type="HOGENOM" id="CLU_1853559_0_0_5"/>
<sequence>MLGLTTNFVTILTMKSPTFTHVYLSVGTAGPLTGAGVLLITSSTIDTDSLPAPAMIARMIEVVKNPAARTVVTRVIRFAVPRAVIKPPPEPPPPMPRPPPSLRCNRTAPTRPRAIKICMVKTKVCIVIFLHQHLMARL</sequence>
<accession>D5BPG0</accession>
<feature type="compositionally biased region" description="Pro residues" evidence="1">
    <location>
        <begin position="86"/>
        <end position="101"/>
    </location>
</feature>
<dbReference type="EMBL" id="CP001751">
    <property type="protein sequence ID" value="ADE38442.1"/>
    <property type="molecule type" value="Genomic_DNA"/>
</dbReference>
<keyword evidence="3" id="KW-1185">Reference proteome</keyword>
<evidence type="ECO:0000313" key="2">
    <source>
        <dbReference type="EMBL" id="ADE38442.1"/>
    </source>
</evidence>
<organism evidence="2 3">
    <name type="scientific">Puniceispirillum marinum (strain IMCC1322)</name>
    <dbReference type="NCBI Taxonomy" id="488538"/>
    <lineage>
        <taxon>Bacteria</taxon>
        <taxon>Pseudomonadati</taxon>
        <taxon>Pseudomonadota</taxon>
        <taxon>Alphaproteobacteria</taxon>
        <taxon>Candidatus Puniceispirillales</taxon>
        <taxon>Candidatus Puniceispirillaceae</taxon>
        <taxon>Candidatus Puniceispirillum</taxon>
    </lineage>
</organism>
<proteinExistence type="predicted"/>
<protein>
    <submittedName>
        <fullName evidence="2">Translation initiation factor IF-2</fullName>
    </submittedName>
</protein>
<reference evidence="2 3" key="1">
    <citation type="journal article" date="2010" name="J. Bacteriol.">
        <title>Complete genome sequence of "Candidatus Puniceispirillum marinum" IMCC1322, a representative of the SAR116 clade in the Alphaproteobacteria.</title>
        <authorList>
            <person name="Oh H.M."/>
            <person name="Kwon K.K."/>
            <person name="Kang I."/>
            <person name="Kang S.G."/>
            <person name="Lee J.H."/>
            <person name="Kim S.J."/>
            <person name="Cho J.C."/>
        </authorList>
    </citation>
    <scope>NUCLEOTIDE SEQUENCE [LARGE SCALE GENOMIC DNA]</scope>
    <source>
        <strain evidence="2 3">IMCC1322</strain>
    </source>
</reference>